<name>A0A9E7I845_9LILI</name>
<dbReference type="Pfam" id="PF13639">
    <property type="entry name" value="zf-RING_2"/>
    <property type="match status" value="1"/>
</dbReference>
<feature type="transmembrane region" description="Helical" evidence="17">
    <location>
        <begin position="381"/>
        <end position="409"/>
    </location>
</feature>
<dbReference type="GO" id="GO:0008270">
    <property type="term" value="F:zinc ion binding"/>
    <property type="evidence" value="ECO:0007669"/>
    <property type="project" value="UniProtKB-KW"/>
</dbReference>
<proteinExistence type="inferred from homology"/>
<dbReference type="PANTHER" id="PTHR46913">
    <property type="entry name" value="RING-H2 FINGER PROTEIN ATL16"/>
    <property type="match status" value="1"/>
</dbReference>
<evidence type="ECO:0000259" key="18">
    <source>
        <dbReference type="PROSITE" id="PS50089"/>
    </source>
</evidence>
<evidence type="ECO:0000256" key="3">
    <source>
        <dbReference type="ARBA" id="ARBA00004906"/>
    </source>
</evidence>
<feature type="domain" description="RING-type" evidence="18">
    <location>
        <begin position="141"/>
        <end position="183"/>
    </location>
</feature>
<feature type="compositionally biased region" description="Pro residues" evidence="16">
    <location>
        <begin position="23"/>
        <end position="38"/>
    </location>
</feature>
<evidence type="ECO:0000256" key="16">
    <source>
        <dbReference type="SAM" id="MobiDB-lite"/>
    </source>
</evidence>
<keyword evidence="10" id="KW-0833">Ubl conjugation pathway</keyword>
<dbReference type="GO" id="GO:0016567">
    <property type="term" value="P:protein ubiquitination"/>
    <property type="evidence" value="ECO:0007669"/>
    <property type="project" value="InterPro"/>
</dbReference>
<evidence type="ECO:0000256" key="15">
    <source>
        <dbReference type="PROSITE-ProRule" id="PRU00175"/>
    </source>
</evidence>
<accession>A0A9E7I845</accession>
<dbReference type="CDD" id="cd16461">
    <property type="entry name" value="RING-H2_EL5-like"/>
    <property type="match status" value="1"/>
</dbReference>
<gene>
    <name evidence="19" type="ORF">MUK42_04991</name>
</gene>
<evidence type="ECO:0000256" key="2">
    <source>
        <dbReference type="ARBA" id="ARBA00004167"/>
    </source>
</evidence>
<evidence type="ECO:0000256" key="4">
    <source>
        <dbReference type="ARBA" id="ARBA00012483"/>
    </source>
</evidence>
<dbReference type="AlphaFoldDB" id="A0A9E7I845"/>
<dbReference type="EMBL" id="CP097511">
    <property type="protein sequence ID" value="URE44413.1"/>
    <property type="molecule type" value="Genomic_DNA"/>
</dbReference>
<dbReference type="FunFam" id="3.30.40.10:FF:000285">
    <property type="entry name" value="RING-H2 finger protein ATL43"/>
    <property type="match status" value="1"/>
</dbReference>
<feature type="transmembrane region" description="Helical" evidence="17">
    <location>
        <begin position="47"/>
        <end position="71"/>
    </location>
</feature>
<dbReference type="Proteomes" id="UP001055439">
    <property type="component" value="Chromosome 9"/>
</dbReference>
<keyword evidence="6 17" id="KW-0812">Transmembrane</keyword>
<feature type="region of interest" description="Disordered" evidence="16">
    <location>
        <begin position="347"/>
        <end position="371"/>
    </location>
</feature>
<comment type="similarity">
    <text evidence="14">Belongs to the RING-type zinc finger family. ATL subfamily.</text>
</comment>
<comment type="pathway">
    <text evidence="3">Protein modification; protein ubiquitination.</text>
</comment>
<evidence type="ECO:0000313" key="19">
    <source>
        <dbReference type="EMBL" id="URE44413.1"/>
    </source>
</evidence>
<comment type="catalytic activity">
    <reaction evidence="1">
        <text>S-ubiquitinyl-[E2 ubiquitin-conjugating enzyme]-L-cysteine + [acceptor protein]-L-lysine = [E2 ubiquitin-conjugating enzyme]-L-cysteine + N(6)-ubiquitinyl-[acceptor protein]-L-lysine.</text>
        <dbReference type="EC" id="2.3.2.27"/>
    </reaction>
</comment>
<organism evidence="19 20">
    <name type="scientific">Musa troglodytarum</name>
    <name type="common">fe'i banana</name>
    <dbReference type="NCBI Taxonomy" id="320322"/>
    <lineage>
        <taxon>Eukaryota</taxon>
        <taxon>Viridiplantae</taxon>
        <taxon>Streptophyta</taxon>
        <taxon>Embryophyta</taxon>
        <taxon>Tracheophyta</taxon>
        <taxon>Spermatophyta</taxon>
        <taxon>Magnoliopsida</taxon>
        <taxon>Liliopsida</taxon>
        <taxon>Zingiberales</taxon>
        <taxon>Musaceae</taxon>
        <taxon>Musa</taxon>
    </lineage>
</organism>
<keyword evidence="5" id="KW-0808">Transferase</keyword>
<evidence type="ECO:0000256" key="8">
    <source>
        <dbReference type="ARBA" id="ARBA00022729"/>
    </source>
</evidence>
<evidence type="ECO:0000313" key="20">
    <source>
        <dbReference type="Proteomes" id="UP001055439"/>
    </source>
</evidence>
<dbReference type="EC" id="2.3.2.27" evidence="4"/>
<keyword evidence="11" id="KW-0862">Zinc</keyword>
<dbReference type="InterPro" id="IPR013083">
    <property type="entry name" value="Znf_RING/FYVE/PHD"/>
</dbReference>
<evidence type="ECO:0000256" key="13">
    <source>
        <dbReference type="ARBA" id="ARBA00023136"/>
    </source>
</evidence>
<evidence type="ECO:0000256" key="17">
    <source>
        <dbReference type="SAM" id="Phobius"/>
    </source>
</evidence>
<dbReference type="PANTHER" id="PTHR46913:SF19">
    <property type="entry name" value="RING-TYPE E3 UBIQUITIN TRANSFERASE"/>
    <property type="match status" value="1"/>
</dbReference>
<evidence type="ECO:0000256" key="10">
    <source>
        <dbReference type="ARBA" id="ARBA00022786"/>
    </source>
</evidence>
<dbReference type="Gene3D" id="3.30.40.10">
    <property type="entry name" value="Zinc/RING finger domain, C3HC4 (zinc finger)"/>
    <property type="match status" value="1"/>
</dbReference>
<keyword evidence="12 17" id="KW-1133">Transmembrane helix</keyword>
<reference evidence="19" key="1">
    <citation type="submission" date="2022-05" db="EMBL/GenBank/DDBJ databases">
        <title>The Musa troglodytarum L. genome provides insights into the mechanism of non-climacteric behaviour and enrichment of carotenoids.</title>
        <authorList>
            <person name="Wang J."/>
        </authorList>
    </citation>
    <scope>NUCLEOTIDE SEQUENCE</scope>
    <source>
        <tissue evidence="19">Leaf</tissue>
    </source>
</reference>
<dbReference type="InterPro" id="IPR001841">
    <property type="entry name" value="Znf_RING"/>
</dbReference>
<evidence type="ECO:0000256" key="7">
    <source>
        <dbReference type="ARBA" id="ARBA00022723"/>
    </source>
</evidence>
<dbReference type="GO" id="GO:0016020">
    <property type="term" value="C:membrane"/>
    <property type="evidence" value="ECO:0007669"/>
    <property type="project" value="UniProtKB-SubCell"/>
</dbReference>
<keyword evidence="13 17" id="KW-0472">Membrane</keyword>
<dbReference type="OrthoDB" id="9984778at2759"/>
<evidence type="ECO:0000256" key="12">
    <source>
        <dbReference type="ARBA" id="ARBA00022989"/>
    </source>
</evidence>
<evidence type="ECO:0000256" key="9">
    <source>
        <dbReference type="ARBA" id="ARBA00022771"/>
    </source>
</evidence>
<evidence type="ECO:0000256" key="1">
    <source>
        <dbReference type="ARBA" id="ARBA00000900"/>
    </source>
</evidence>
<protein>
    <recommendedName>
        <fullName evidence="4">RING-type E3 ubiquitin transferase</fullName>
        <ecNumber evidence="4">2.3.2.27</ecNumber>
    </recommendedName>
</protein>
<evidence type="ECO:0000256" key="14">
    <source>
        <dbReference type="ARBA" id="ARBA00024209"/>
    </source>
</evidence>
<evidence type="ECO:0000256" key="5">
    <source>
        <dbReference type="ARBA" id="ARBA00022679"/>
    </source>
</evidence>
<sequence>MTPYRRILSDEDHSNYDKEGSASPPPCPPPSPSAPPPHIDNHHGRHLVSFLLIPAAIVTAALLLSLTYYAVLRRRRRPARSVSFVDPNPDGNDDDTPLDDGQPFHHVWYIRTVGLDESTIGSIAVAEYRAGDGLLDGSSNCSVCLGEFRDGELVRLLPKCGHAFHVPCIDTWLGAHVTCPICRAHIVDPNGELSPPAAALAPSVTASAGSVAFDSVFSAPAEDPHIGIQPPEDQQNGETLESTIAIGIPINTSEAFHPTPGSSASPVQDDKRDFGLHQVRRSVSMDTPLMNSIIVRVKPEESMIDEEGKDETSEENTVQNNGILVLGQTGLVPKHSSKQICCMHTDQKERGKKDGRKMRRRKKRKGWAGEHGDEEAERRRLLLAVIIFTNGGPVGLTAFTFQYLVVVILDCPSEVTVFSFFS</sequence>
<dbReference type="GO" id="GO:0061630">
    <property type="term" value="F:ubiquitin protein ligase activity"/>
    <property type="evidence" value="ECO:0007669"/>
    <property type="project" value="UniProtKB-EC"/>
</dbReference>
<keyword evidence="9 15" id="KW-0863">Zinc-finger</keyword>
<dbReference type="PROSITE" id="PS50089">
    <property type="entry name" value="ZF_RING_2"/>
    <property type="match status" value="1"/>
</dbReference>
<feature type="compositionally biased region" description="Basic and acidic residues" evidence="16">
    <location>
        <begin position="7"/>
        <end position="20"/>
    </location>
</feature>
<dbReference type="SUPFAM" id="SSF57850">
    <property type="entry name" value="RING/U-box"/>
    <property type="match status" value="1"/>
</dbReference>
<keyword evidence="7" id="KW-0479">Metal-binding</keyword>
<dbReference type="SMART" id="SM00184">
    <property type="entry name" value="RING"/>
    <property type="match status" value="1"/>
</dbReference>
<evidence type="ECO:0000256" key="6">
    <source>
        <dbReference type="ARBA" id="ARBA00022692"/>
    </source>
</evidence>
<evidence type="ECO:0000256" key="11">
    <source>
        <dbReference type="ARBA" id="ARBA00022833"/>
    </source>
</evidence>
<keyword evidence="20" id="KW-1185">Reference proteome</keyword>
<feature type="region of interest" description="Disordered" evidence="16">
    <location>
        <begin position="1"/>
        <end position="40"/>
    </location>
</feature>
<comment type="subcellular location">
    <subcellularLocation>
        <location evidence="2">Membrane</location>
        <topology evidence="2">Single-pass membrane protein</topology>
    </subcellularLocation>
</comment>
<keyword evidence="8" id="KW-0732">Signal</keyword>
<dbReference type="InterPro" id="IPR044600">
    <property type="entry name" value="ATL1/ATL16-like"/>
</dbReference>
<feature type="compositionally biased region" description="Basic residues" evidence="16">
    <location>
        <begin position="353"/>
        <end position="366"/>
    </location>
</feature>